<dbReference type="OrthoDB" id="644067at2759"/>
<keyword evidence="5" id="KW-0804">Transcription</keyword>
<dbReference type="Proteomes" id="UP000299102">
    <property type="component" value="Unassembled WGS sequence"/>
</dbReference>
<evidence type="ECO:0000256" key="2">
    <source>
        <dbReference type="ARBA" id="ARBA00009050"/>
    </source>
</evidence>
<dbReference type="GO" id="GO:0000978">
    <property type="term" value="F:RNA polymerase II cis-regulatory region sequence-specific DNA binding"/>
    <property type="evidence" value="ECO:0007669"/>
    <property type="project" value="TreeGrafter"/>
</dbReference>
<dbReference type="GO" id="GO:0030968">
    <property type="term" value="P:endoplasmic reticulum unfolded protein response"/>
    <property type="evidence" value="ECO:0007669"/>
    <property type="project" value="TreeGrafter"/>
</dbReference>
<dbReference type="STRING" id="151549.A0A4C1YB54"/>
<evidence type="ECO:0000256" key="1">
    <source>
        <dbReference type="ARBA" id="ARBA00004167"/>
    </source>
</evidence>
<sequence>MHERAVCQKPSVCRRPSNPCDVGVRVAGDDVVEQSLNNNETKSDCKNTNPDNSININQTESIRITGELNRWIGSGKTLNWTYNNPKRRRKDFLRDNKIDSGDIVDPFRLFSKLNTDNNFLDDMASFPRNIRDKTRLRKLRRQRDMDFNDNPMVDYQTIYPKTINNIRGGFDVTNDFGAWDPLLEALQRRDDTFYIVGVGKGEHLLLPAVSHNYTRPPKMALILPAKSGNDSLMSDDVTLMQIDCSVVNTTLVKLKTDALPENARKRSKVSLTKNLKLKQRSGKRNILTRKRNKEDSVDGSLLDILYNSSKNISNNQIKHDKITHKVMQEVKEDYFVQKFSELKKFGKDGLLAEFPKTEPHYNKDSIKNIIEKVNGAA</sequence>
<dbReference type="InterPro" id="IPR051882">
    <property type="entry name" value="ATF_bZIP_TF"/>
</dbReference>
<evidence type="ECO:0000256" key="4">
    <source>
        <dbReference type="ARBA" id="ARBA00023125"/>
    </source>
</evidence>
<accession>A0A4C1YB54</accession>
<comment type="caution">
    <text evidence="7">The sequence shown here is derived from an EMBL/GenBank/DDBJ whole genome shotgun (WGS) entry which is preliminary data.</text>
</comment>
<keyword evidence="4" id="KW-0238">DNA-binding</keyword>
<dbReference type="GO" id="GO:0005634">
    <property type="term" value="C:nucleus"/>
    <property type="evidence" value="ECO:0007669"/>
    <property type="project" value="TreeGrafter"/>
</dbReference>
<keyword evidence="6" id="KW-0539">Nucleus</keyword>
<name>A0A4C1YB54_EUMVA</name>
<protein>
    <submittedName>
        <fullName evidence="7">Cyclic AMP-dependent transcription factor ATF-6 beta</fullName>
    </submittedName>
</protein>
<evidence type="ECO:0000256" key="5">
    <source>
        <dbReference type="ARBA" id="ARBA00023163"/>
    </source>
</evidence>
<gene>
    <name evidence="7" type="primary">ATF6B</name>
    <name evidence="7" type="ORF">EVAR_103261_1</name>
</gene>
<organism evidence="7 8">
    <name type="scientific">Eumeta variegata</name>
    <name type="common">Bagworm moth</name>
    <name type="synonym">Eumeta japonica</name>
    <dbReference type="NCBI Taxonomy" id="151549"/>
    <lineage>
        <taxon>Eukaryota</taxon>
        <taxon>Metazoa</taxon>
        <taxon>Ecdysozoa</taxon>
        <taxon>Arthropoda</taxon>
        <taxon>Hexapoda</taxon>
        <taxon>Insecta</taxon>
        <taxon>Pterygota</taxon>
        <taxon>Neoptera</taxon>
        <taxon>Endopterygota</taxon>
        <taxon>Lepidoptera</taxon>
        <taxon>Glossata</taxon>
        <taxon>Ditrysia</taxon>
        <taxon>Tineoidea</taxon>
        <taxon>Psychidae</taxon>
        <taxon>Oiketicinae</taxon>
        <taxon>Eumeta</taxon>
    </lineage>
</organism>
<keyword evidence="8" id="KW-1185">Reference proteome</keyword>
<proteinExistence type="inferred from homology"/>
<dbReference type="PANTHER" id="PTHR46164:SF3">
    <property type="entry name" value="ATF6, ISOFORM C"/>
    <property type="match status" value="1"/>
</dbReference>
<evidence type="ECO:0000313" key="7">
    <source>
        <dbReference type="EMBL" id="GBP72260.1"/>
    </source>
</evidence>
<evidence type="ECO:0000256" key="3">
    <source>
        <dbReference type="ARBA" id="ARBA00023015"/>
    </source>
</evidence>
<reference evidence="7 8" key="1">
    <citation type="journal article" date="2019" name="Commun. Biol.">
        <title>The bagworm genome reveals a unique fibroin gene that provides high tensile strength.</title>
        <authorList>
            <person name="Kono N."/>
            <person name="Nakamura H."/>
            <person name="Ohtoshi R."/>
            <person name="Tomita M."/>
            <person name="Numata K."/>
            <person name="Arakawa K."/>
        </authorList>
    </citation>
    <scope>NUCLEOTIDE SEQUENCE [LARGE SCALE GENOMIC DNA]</scope>
</reference>
<dbReference type="GO" id="GO:0000981">
    <property type="term" value="F:DNA-binding transcription factor activity, RNA polymerase II-specific"/>
    <property type="evidence" value="ECO:0007669"/>
    <property type="project" value="TreeGrafter"/>
</dbReference>
<comment type="subcellular location">
    <subcellularLocation>
        <location evidence="1">Membrane</location>
        <topology evidence="1">Single-pass membrane protein</topology>
    </subcellularLocation>
</comment>
<evidence type="ECO:0000256" key="6">
    <source>
        <dbReference type="ARBA" id="ARBA00023242"/>
    </source>
</evidence>
<keyword evidence="3" id="KW-0805">Transcription regulation</keyword>
<dbReference type="EMBL" id="BGZK01001139">
    <property type="protein sequence ID" value="GBP72260.1"/>
    <property type="molecule type" value="Genomic_DNA"/>
</dbReference>
<dbReference type="PANTHER" id="PTHR46164">
    <property type="entry name" value="ATF6, ISOFORM C"/>
    <property type="match status" value="1"/>
</dbReference>
<dbReference type="AlphaFoldDB" id="A0A4C1YB54"/>
<comment type="similarity">
    <text evidence="2">Belongs to the bZIP family. ATF subfamily.</text>
</comment>
<evidence type="ECO:0000313" key="8">
    <source>
        <dbReference type="Proteomes" id="UP000299102"/>
    </source>
</evidence>
<dbReference type="GO" id="GO:0016020">
    <property type="term" value="C:membrane"/>
    <property type="evidence" value="ECO:0007669"/>
    <property type="project" value="UniProtKB-SubCell"/>
</dbReference>